<dbReference type="AlphaFoldDB" id="A0A495DM98"/>
<keyword evidence="3" id="KW-0449">Lipoprotein</keyword>
<reference evidence="3 4" key="1">
    <citation type="submission" date="2018-10" db="EMBL/GenBank/DDBJ databases">
        <title>Genomic Encyclopedia of Type Strains, Phase IV (KMG-IV): sequencing the most valuable type-strain genomes for metagenomic binning, comparative biology and taxonomic classification.</title>
        <authorList>
            <person name="Goeker M."/>
        </authorList>
    </citation>
    <scope>NUCLEOTIDE SEQUENCE [LARGE SCALE GENOMIC DNA]</scope>
    <source>
        <strain evidence="3 4">DSM 4734</strain>
    </source>
</reference>
<proteinExistence type="predicted"/>
<gene>
    <name evidence="3" type="ORF">C7435_0491</name>
</gene>
<dbReference type="Gene3D" id="2.50.20.10">
    <property type="entry name" value="Lipoprotein localisation LolA/LolB/LppX"/>
    <property type="match status" value="1"/>
</dbReference>
<comment type="caution">
    <text evidence="3">The sequence shown here is derived from an EMBL/GenBank/DDBJ whole genome shotgun (WGS) entry which is preliminary data.</text>
</comment>
<sequence length="286" mass="32078">MKTKATNPLSKSLLAMASLLALAGPAPAFAQEAELPAWVDTDSERRGYEIAIRSDNSDNGFGDSRVEATMTLRNAAGQETSRQLSFQTLERADNTVGDKSVVVFHTPADVEGTALLSHAHILEPDDQWLYLPALARVRRISSANKSGPFVGSEFAFEDFTAVELNKYEHNYLTTEAITVAGETLPTDVVERFPRYENSGYSRQVSYIDQTIHQVRRIEFFDRRGDHLKTLDLGDYREYGDGIWRAHRLVMTNHQTGKSTDLVYGDFEFGVGLTDNDFVRGVLERQY</sequence>
<name>A0A495DM98_9PROT</name>
<evidence type="ECO:0000256" key="1">
    <source>
        <dbReference type="SAM" id="SignalP"/>
    </source>
</evidence>
<protein>
    <submittedName>
        <fullName evidence="3">Outer membrane lipoprotein-sorting protein</fullName>
    </submittedName>
</protein>
<dbReference type="Proteomes" id="UP000273675">
    <property type="component" value="Unassembled WGS sequence"/>
</dbReference>
<evidence type="ECO:0000313" key="3">
    <source>
        <dbReference type="EMBL" id="RKR04048.1"/>
    </source>
</evidence>
<dbReference type="Pfam" id="PF17131">
    <property type="entry name" value="LolA_like"/>
    <property type="match status" value="1"/>
</dbReference>
<dbReference type="EMBL" id="RBIM01000001">
    <property type="protein sequence ID" value="RKR04048.1"/>
    <property type="molecule type" value="Genomic_DNA"/>
</dbReference>
<organism evidence="3 4">
    <name type="scientific">Maricaulis maris</name>
    <dbReference type="NCBI Taxonomy" id="74318"/>
    <lineage>
        <taxon>Bacteria</taxon>
        <taxon>Pseudomonadati</taxon>
        <taxon>Pseudomonadota</taxon>
        <taxon>Alphaproteobacteria</taxon>
        <taxon>Maricaulales</taxon>
        <taxon>Maricaulaceae</taxon>
        <taxon>Maricaulis</taxon>
    </lineage>
</organism>
<evidence type="ECO:0000259" key="2">
    <source>
        <dbReference type="Pfam" id="PF17131"/>
    </source>
</evidence>
<feature type="signal peptide" evidence="1">
    <location>
        <begin position="1"/>
        <end position="30"/>
    </location>
</feature>
<keyword evidence="1" id="KW-0732">Signal</keyword>
<feature type="domain" description="Uncharacterized protein TP-0789" evidence="2">
    <location>
        <begin position="98"/>
        <end position="284"/>
    </location>
</feature>
<evidence type="ECO:0000313" key="4">
    <source>
        <dbReference type="Proteomes" id="UP000273675"/>
    </source>
</evidence>
<accession>A0A495DM98</accession>
<feature type="chain" id="PRO_5019774902" evidence="1">
    <location>
        <begin position="31"/>
        <end position="286"/>
    </location>
</feature>
<dbReference type="InterPro" id="IPR033399">
    <property type="entry name" value="TP_0789-like"/>
</dbReference>
<dbReference type="CDD" id="cd16329">
    <property type="entry name" value="LolA_like"/>
    <property type="match status" value="1"/>
</dbReference>
<dbReference type="RefSeq" id="WP_233128263.1">
    <property type="nucleotide sequence ID" value="NZ_RBIM01000001.1"/>
</dbReference>